<dbReference type="InterPro" id="IPR029044">
    <property type="entry name" value="Nucleotide-diphossugar_trans"/>
</dbReference>
<dbReference type="Proteomes" id="UP000789595">
    <property type="component" value="Unassembled WGS sequence"/>
</dbReference>
<keyword evidence="2" id="KW-1185">Reference proteome</keyword>
<dbReference type="AlphaFoldDB" id="A0A8J2SR56"/>
<name>A0A8J2SR56_9STRA</name>
<evidence type="ECO:0000313" key="2">
    <source>
        <dbReference type="Proteomes" id="UP000789595"/>
    </source>
</evidence>
<dbReference type="SUPFAM" id="SSF53448">
    <property type="entry name" value="Nucleotide-diphospho-sugar transferases"/>
    <property type="match status" value="1"/>
</dbReference>
<organism evidence="1 2">
    <name type="scientific">Pelagomonas calceolata</name>
    <dbReference type="NCBI Taxonomy" id="35677"/>
    <lineage>
        <taxon>Eukaryota</taxon>
        <taxon>Sar</taxon>
        <taxon>Stramenopiles</taxon>
        <taxon>Ochrophyta</taxon>
        <taxon>Pelagophyceae</taxon>
        <taxon>Pelagomonadales</taxon>
        <taxon>Pelagomonadaceae</taxon>
        <taxon>Pelagomonas</taxon>
    </lineage>
</organism>
<accession>A0A8J2SR56</accession>
<reference evidence="1" key="1">
    <citation type="submission" date="2021-11" db="EMBL/GenBank/DDBJ databases">
        <authorList>
            <consortium name="Genoscope - CEA"/>
            <person name="William W."/>
        </authorList>
    </citation>
    <scope>NUCLEOTIDE SEQUENCE</scope>
</reference>
<dbReference type="Gene3D" id="3.90.550.10">
    <property type="entry name" value="Spore Coat Polysaccharide Biosynthesis Protein SpsA, Chain A"/>
    <property type="match status" value="1"/>
</dbReference>
<comment type="caution">
    <text evidence="1">The sequence shown here is derived from an EMBL/GenBank/DDBJ whole genome shotgun (WGS) entry which is preliminary data.</text>
</comment>
<proteinExistence type="predicted"/>
<evidence type="ECO:0000313" key="1">
    <source>
        <dbReference type="EMBL" id="CAH0372856.1"/>
    </source>
</evidence>
<protein>
    <recommendedName>
        <fullName evidence="3">Nucleotide-diphospho-sugar transferase domain-containing protein</fullName>
    </recommendedName>
</protein>
<dbReference type="EMBL" id="CAKKNE010000004">
    <property type="protein sequence ID" value="CAH0372856.1"/>
    <property type="molecule type" value="Genomic_DNA"/>
</dbReference>
<sequence>MAPCLLGRVATVYFAVGSRSLQKASRSAASSKRFDGLRAMLVTDDATARKLRLQAEHPFDIVAVDAGASHAAEFEATRPVADRSSLSTAERWRNRRDPANLALRRLRAAKIRAVATALQHFDVALLMDADTYVCSSLLEAACAVSEGPVVAFVPVDRGREHAASVLARSERWRVPGHAVEANTGVVAWRNATASRALVDAWLRAYGDLADASGFLMDQPAFRAALHATRAPHAALPPRFNCRGHDRTRRAGTSAVPLRCAGYDADEAAHGAVAARLRGGAGCAVLHSHDIQEPGR</sequence>
<gene>
    <name evidence="1" type="ORF">PECAL_4P00130</name>
</gene>
<evidence type="ECO:0008006" key="3">
    <source>
        <dbReference type="Google" id="ProtNLM"/>
    </source>
</evidence>
<dbReference type="OrthoDB" id="10564365at2759"/>